<dbReference type="Pfam" id="PF09983">
    <property type="entry name" value="JetD_C"/>
    <property type="match status" value="1"/>
</dbReference>
<dbReference type="InterPro" id="IPR024534">
    <property type="entry name" value="JetD_C"/>
</dbReference>
<name>A0A1G6DAR7_9BACT</name>
<dbReference type="InterPro" id="IPR024537">
    <property type="entry name" value="DUF3322"/>
</dbReference>
<sequence>MTKLTNWTTPLDLRNQVRRLWDRGVLPAALVSRETGEGLFPLKLSLKAPGSRDLAERYDEVRNWIALLDQEARHYRVLRREINHRILGVNTIPAQVWVDTLEQALALIQKGRDARLLSELAALTLERRPELLPWLARRPLRALELTGQWHLLLDIVSWLREHPRPDIYLRQVDIPGVHTKFIETHRGVLAELLDMSLPAEAVDSSACGVNGFVQRYGFRTKTLSVRFRVLDPNVALLPSVPPRKGDQDLTLAHEDFACLDPPLQRIFITENEINFLAFPPIPRSMVVFGSGYGLDRLAEAVWLHQREVHYWGDIDTHGFAILDQLRCCFPHVVSLLMDNETLLAHKEFWSIEPRQETRVLPRLTASERMLYDDLRWNRVGEQVRLEQELIGFDWIRKAIATLGV</sequence>
<dbReference type="EMBL" id="FMXO01000011">
    <property type="protein sequence ID" value="SDB42256.1"/>
    <property type="molecule type" value="Genomic_DNA"/>
</dbReference>
<protein>
    <recommendedName>
        <fullName evidence="5">Wadjet protein JetD C-terminal domain-containing protein</fullName>
    </recommendedName>
</protein>
<dbReference type="AlphaFoldDB" id="A0A1G6DAR7"/>
<dbReference type="OrthoDB" id="322908at2"/>
<feature type="domain" description="Wadjet protein JetD C-terminal" evidence="1">
    <location>
        <begin position="217"/>
        <end position="398"/>
    </location>
</feature>
<dbReference type="STRING" id="617002.SAMN05660653_02013"/>
<dbReference type="RefSeq" id="WP_092120925.1">
    <property type="nucleotide sequence ID" value="NZ_FMXO01000011.1"/>
</dbReference>
<evidence type="ECO:0000259" key="2">
    <source>
        <dbReference type="Pfam" id="PF11795"/>
    </source>
</evidence>
<proteinExistence type="predicted"/>
<evidence type="ECO:0000259" key="1">
    <source>
        <dbReference type="Pfam" id="PF09983"/>
    </source>
</evidence>
<evidence type="ECO:0000313" key="4">
    <source>
        <dbReference type="Proteomes" id="UP000198771"/>
    </source>
</evidence>
<accession>A0A1G6DAR7</accession>
<dbReference type="PIRSF" id="PIRSF028408">
    <property type="entry name" value="UCP028408"/>
    <property type="match status" value="1"/>
</dbReference>
<keyword evidence="4" id="KW-1185">Reference proteome</keyword>
<gene>
    <name evidence="3" type="ORF">SAMN05660653_02013</name>
</gene>
<evidence type="ECO:0008006" key="5">
    <source>
        <dbReference type="Google" id="ProtNLM"/>
    </source>
</evidence>
<dbReference type="Proteomes" id="UP000198771">
    <property type="component" value="Unassembled WGS sequence"/>
</dbReference>
<feature type="domain" description="DUF3322" evidence="2">
    <location>
        <begin position="11"/>
        <end position="194"/>
    </location>
</feature>
<evidence type="ECO:0000313" key="3">
    <source>
        <dbReference type="EMBL" id="SDB42256.1"/>
    </source>
</evidence>
<dbReference type="InterPro" id="IPR014544">
    <property type="entry name" value="UCP028408"/>
</dbReference>
<organism evidence="3 4">
    <name type="scientific">Desulfonatronum thiosulfatophilum</name>
    <dbReference type="NCBI Taxonomy" id="617002"/>
    <lineage>
        <taxon>Bacteria</taxon>
        <taxon>Pseudomonadati</taxon>
        <taxon>Thermodesulfobacteriota</taxon>
        <taxon>Desulfovibrionia</taxon>
        <taxon>Desulfovibrionales</taxon>
        <taxon>Desulfonatronaceae</taxon>
        <taxon>Desulfonatronum</taxon>
    </lineage>
</organism>
<dbReference type="Pfam" id="PF11795">
    <property type="entry name" value="DUF3322"/>
    <property type="match status" value="1"/>
</dbReference>
<reference evidence="3 4" key="1">
    <citation type="submission" date="2016-10" db="EMBL/GenBank/DDBJ databases">
        <authorList>
            <person name="de Groot N.N."/>
        </authorList>
    </citation>
    <scope>NUCLEOTIDE SEQUENCE [LARGE SCALE GENOMIC DNA]</scope>
    <source>
        <strain evidence="3 4">ASO4-2</strain>
    </source>
</reference>